<feature type="domain" description="DUF8182" evidence="2">
    <location>
        <begin position="137"/>
        <end position="213"/>
    </location>
</feature>
<feature type="domain" description="Putative Se/S carrier protein-like" evidence="1">
    <location>
        <begin position="58"/>
        <end position="124"/>
    </location>
</feature>
<comment type="caution">
    <text evidence="3">The sequence shown here is derived from an EMBL/GenBank/DDBJ whole genome shotgun (WGS) entry which is preliminary data.</text>
</comment>
<evidence type="ECO:0000313" key="3">
    <source>
        <dbReference type="EMBL" id="SFW19433.1"/>
    </source>
</evidence>
<name>A0AA94HQZ1_DESDE</name>
<dbReference type="Proteomes" id="UP000182680">
    <property type="component" value="Unassembled WGS sequence"/>
</dbReference>
<organism evidence="3 4">
    <name type="scientific">Desulfovibrio desulfuricans</name>
    <dbReference type="NCBI Taxonomy" id="876"/>
    <lineage>
        <taxon>Bacteria</taxon>
        <taxon>Pseudomonadati</taxon>
        <taxon>Thermodesulfobacteriota</taxon>
        <taxon>Desulfovibrionia</taxon>
        <taxon>Desulfovibrionales</taxon>
        <taxon>Desulfovibrionaceae</taxon>
        <taxon>Desulfovibrio</taxon>
    </lineage>
</organism>
<dbReference type="Pfam" id="PF26554">
    <property type="entry name" value="DUF8182"/>
    <property type="match status" value="1"/>
</dbReference>
<gene>
    <name evidence="3" type="ORF">SAMN02910291_00351</name>
</gene>
<accession>A0AA94HQZ1</accession>
<evidence type="ECO:0008006" key="5">
    <source>
        <dbReference type="Google" id="ProtNLM"/>
    </source>
</evidence>
<dbReference type="Pfam" id="PF11823">
    <property type="entry name" value="Se_S_carrier"/>
    <property type="match status" value="1"/>
</dbReference>
<evidence type="ECO:0000259" key="1">
    <source>
        <dbReference type="Pfam" id="PF11823"/>
    </source>
</evidence>
<dbReference type="RefSeq" id="WP_072311176.1">
    <property type="nucleotide sequence ID" value="NZ_FPIW01000003.1"/>
</dbReference>
<reference evidence="4" key="1">
    <citation type="submission" date="2016-11" db="EMBL/GenBank/DDBJ databases">
        <authorList>
            <person name="Jaros S."/>
            <person name="Januszkiewicz K."/>
            <person name="Wedrychowicz H."/>
        </authorList>
    </citation>
    <scope>NUCLEOTIDE SEQUENCE [LARGE SCALE GENOMIC DNA]</scope>
    <source>
        <strain evidence="4">DSM 7057</strain>
    </source>
</reference>
<evidence type="ECO:0000259" key="2">
    <source>
        <dbReference type="Pfam" id="PF26554"/>
    </source>
</evidence>
<dbReference type="EMBL" id="FPIW01000003">
    <property type="protein sequence ID" value="SFW19433.1"/>
    <property type="molecule type" value="Genomic_DNA"/>
</dbReference>
<dbReference type="InterPro" id="IPR021778">
    <property type="entry name" value="Se/S_carrier-like"/>
</dbReference>
<dbReference type="InterPro" id="IPR058495">
    <property type="entry name" value="DUF8182"/>
</dbReference>
<dbReference type="AlphaFoldDB" id="A0AA94HQZ1"/>
<proteinExistence type="predicted"/>
<sequence>MDKTPKGIRKTGGGFMGNLCRAARALLDKKARTDQRAAHPGKDEQSAARSARAVSDRGLLVFAHTGEVIKAEKQLRAAGLDVEVKGPPPQLRTGCDMVIVFELVSQARVLEILHKEDIDPEQVVSAHDVLLEPVSLYQVRRMGRWIMVRAANMKITLDTRDGRIVNISGGGCPDVPWLAHCLCGLRLDEAPEPLSLGQTLCCYSLQKAFEELRRQYSCGT</sequence>
<protein>
    <recommendedName>
        <fullName evidence="5">Se/S carrier protein-like domain-containing protein</fullName>
    </recommendedName>
</protein>
<evidence type="ECO:0000313" key="4">
    <source>
        <dbReference type="Proteomes" id="UP000182680"/>
    </source>
</evidence>